<protein>
    <submittedName>
        <fullName evidence="1">ATP synthase F0F1 subunit delta</fullName>
    </submittedName>
</protein>
<dbReference type="InterPro" id="IPR006448">
    <property type="entry name" value="Phage_term_ssu_P27"/>
</dbReference>
<evidence type="ECO:0000313" key="2">
    <source>
        <dbReference type="Proteomes" id="UP000270034"/>
    </source>
</evidence>
<reference evidence="1 2" key="1">
    <citation type="submission" date="2018-02" db="EMBL/GenBank/DDBJ databases">
        <title>Acetobacter orientalis genome.</title>
        <authorList>
            <person name="Nakashima N."/>
            <person name="Tamura T."/>
        </authorList>
    </citation>
    <scope>NUCLEOTIDE SEQUENCE [LARGE SCALE GENOMIC DNA]</scope>
    <source>
        <strain evidence="1 2">FAN1</strain>
    </source>
</reference>
<dbReference type="KEGG" id="aot:AcetOri_orf02874"/>
<organism evidence="1 2">
    <name type="scientific">Acetobacter orientalis</name>
    <dbReference type="NCBI Taxonomy" id="146474"/>
    <lineage>
        <taxon>Bacteria</taxon>
        <taxon>Pseudomonadati</taxon>
        <taxon>Pseudomonadota</taxon>
        <taxon>Alphaproteobacteria</taxon>
        <taxon>Acetobacterales</taxon>
        <taxon>Acetobacteraceae</taxon>
        <taxon>Acetobacter</taxon>
    </lineage>
</organism>
<dbReference type="Pfam" id="PF05119">
    <property type="entry name" value="Terminase_4"/>
    <property type="match status" value="1"/>
</dbReference>
<evidence type="ECO:0000313" key="1">
    <source>
        <dbReference type="EMBL" id="BBC80269.1"/>
    </source>
</evidence>
<sequence length="119" mass="12942">MNYPKSILGNSSREAIFDTLVSLVPNYQDSYATALAQLAVQIQQSDDLVSILDESPLVSTNPQTGRMFSNPAFNMLRNVERSIASGLAKFGLTALDYKTLTKNDGPEADEGLLDDLNSI</sequence>
<gene>
    <name evidence="1" type="ORF">AcetOrient_orf02874</name>
</gene>
<dbReference type="EMBL" id="AP018515">
    <property type="protein sequence ID" value="BBC80269.1"/>
    <property type="molecule type" value="Genomic_DNA"/>
</dbReference>
<accession>A0A2Z5ZIS3</accession>
<dbReference type="Proteomes" id="UP000270034">
    <property type="component" value="Chromosome"/>
</dbReference>
<name>A0A2Z5ZIS3_9PROT</name>
<dbReference type="AlphaFoldDB" id="A0A2Z5ZIS3"/>
<proteinExistence type="predicted"/>